<evidence type="ECO:0000256" key="6">
    <source>
        <dbReference type="ARBA" id="ARBA00022603"/>
    </source>
</evidence>
<evidence type="ECO:0000256" key="3">
    <source>
        <dbReference type="ARBA" id="ARBA00008145"/>
    </source>
</evidence>
<dbReference type="Gene3D" id="3.40.50.150">
    <property type="entry name" value="Vaccinia Virus protein VP39"/>
    <property type="match status" value="1"/>
</dbReference>
<keyword evidence="7 9" id="KW-0808">Transferase</keyword>
<protein>
    <recommendedName>
        <fullName evidence="4">thiopurine S-methyltransferase</fullName>
        <ecNumber evidence="4">2.1.1.67</ecNumber>
    </recommendedName>
</protein>
<keyword evidence="6 9" id="KW-0489">Methyltransferase</keyword>
<dbReference type="EMBL" id="MRZV01000401">
    <property type="protein sequence ID" value="PIK50874.1"/>
    <property type="molecule type" value="Genomic_DNA"/>
</dbReference>
<evidence type="ECO:0000256" key="5">
    <source>
        <dbReference type="ARBA" id="ARBA00022490"/>
    </source>
</evidence>
<evidence type="ECO:0000256" key="2">
    <source>
        <dbReference type="ARBA" id="ARBA00004496"/>
    </source>
</evidence>
<name>A0A2G8KS97_STIJA</name>
<dbReference type="SUPFAM" id="SSF53335">
    <property type="entry name" value="S-adenosyl-L-methionine-dependent methyltransferases"/>
    <property type="match status" value="1"/>
</dbReference>
<dbReference type="GO" id="GO:0005737">
    <property type="term" value="C:cytoplasm"/>
    <property type="evidence" value="ECO:0007669"/>
    <property type="project" value="UniProtKB-SubCell"/>
</dbReference>
<comment type="catalytic activity">
    <reaction evidence="1">
        <text>S-adenosyl-L-methionine + a thiopurine = S-adenosyl-L-homocysteine + a thiopurine S-methylether.</text>
        <dbReference type="EC" id="2.1.1.67"/>
    </reaction>
</comment>
<evidence type="ECO:0000256" key="7">
    <source>
        <dbReference type="ARBA" id="ARBA00022679"/>
    </source>
</evidence>
<dbReference type="EC" id="2.1.1.67" evidence="4"/>
<dbReference type="PROSITE" id="PS51585">
    <property type="entry name" value="SAM_MT_TPMT"/>
    <property type="match status" value="1"/>
</dbReference>
<dbReference type="FunFam" id="3.40.50.150:FF:000101">
    <property type="entry name" value="Thiopurine S-methyltransferase"/>
    <property type="match status" value="1"/>
</dbReference>
<dbReference type="InterPro" id="IPR008854">
    <property type="entry name" value="TPMT"/>
</dbReference>
<evidence type="ECO:0000256" key="4">
    <source>
        <dbReference type="ARBA" id="ARBA00011905"/>
    </source>
</evidence>
<sequence>MKLLLFMFPLRNNIDKLTNGQTGLRILVPLCGKSVDLKWLADQGHHVVGIEGIPKACKDFFEEAEMNYTETDIPEIASGKLYKSDDGKIQIYCSDIFMLNKSIIGEFDAVMDKASLTAINTEERERYIELLKSVCKPGTRMIVMVVEYDWEKRENKVPPYPFSRKDIDKLYGEWCSLEEIEKLDRTSTTGNFKNVLGVPYLSISYLVHCR</sequence>
<gene>
    <name evidence="9" type="ORF">BSL78_12255</name>
</gene>
<comment type="similarity">
    <text evidence="3">Belongs to the class I-like SAM-binding methyltransferase superfamily. TPMT family.</text>
</comment>
<keyword evidence="8" id="KW-0949">S-adenosyl-L-methionine</keyword>
<dbReference type="GO" id="GO:0008119">
    <property type="term" value="F:thiopurine S-methyltransferase activity"/>
    <property type="evidence" value="ECO:0007669"/>
    <property type="project" value="UniProtKB-EC"/>
</dbReference>
<dbReference type="GO" id="GO:0032259">
    <property type="term" value="P:methylation"/>
    <property type="evidence" value="ECO:0007669"/>
    <property type="project" value="UniProtKB-KW"/>
</dbReference>
<comment type="caution">
    <text evidence="9">The sequence shown here is derived from an EMBL/GenBank/DDBJ whole genome shotgun (WGS) entry which is preliminary data.</text>
</comment>
<accession>A0A2G8KS97</accession>
<dbReference type="PANTHER" id="PTHR10259">
    <property type="entry name" value="THIOPURINE S-METHYLTRANSFERASE"/>
    <property type="match status" value="1"/>
</dbReference>
<organism evidence="9 10">
    <name type="scientific">Stichopus japonicus</name>
    <name type="common">Sea cucumber</name>
    <dbReference type="NCBI Taxonomy" id="307972"/>
    <lineage>
        <taxon>Eukaryota</taxon>
        <taxon>Metazoa</taxon>
        <taxon>Echinodermata</taxon>
        <taxon>Eleutherozoa</taxon>
        <taxon>Echinozoa</taxon>
        <taxon>Holothuroidea</taxon>
        <taxon>Aspidochirotacea</taxon>
        <taxon>Aspidochirotida</taxon>
        <taxon>Stichopodidae</taxon>
        <taxon>Apostichopus</taxon>
    </lineage>
</organism>
<comment type="subcellular location">
    <subcellularLocation>
        <location evidence="2">Cytoplasm</location>
    </subcellularLocation>
</comment>
<dbReference type="CDD" id="cd02440">
    <property type="entry name" value="AdoMet_MTases"/>
    <property type="match status" value="1"/>
</dbReference>
<evidence type="ECO:0000256" key="1">
    <source>
        <dbReference type="ARBA" id="ARBA00000903"/>
    </source>
</evidence>
<dbReference type="STRING" id="307972.A0A2G8KS97"/>
<proteinExistence type="inferred from homology"/>
<keyword evidence="10" id="KW-1185">Reference proteome</keyword>
<dbReference type="OrthoDB" id="276151at2759"/>
<evidence type="ECO:0000313" key="9">
    <source>
        <dbReference type="EMBL" id="PIK50874.1"/>
    </source>
</evidence>
<dbReference type="AlphaFoldDB" id="A0A2G8KS97"/>
<dbReference type="Proteomes" id="UP000230750">
    <property type="component" value="Unassembled WGS sequence"/>
</dbReference>
<evidence type="ECO:0000313" key="10">
    <source>
        <dbReference type="Proteomes" id="UP000230750"/>
    </source>
</evidence>
<dbReference type="PANTHER" id="PTHR10259:SF11">
    <property type="entry name" value="THIOPURINE S-METHYLTRANSFERASE"/>
    <property type="match status" value="1"/>
</dbReference>
<reference evidence="9 10" key="1">
    <citation type="journal article" date="2017" name="PLoS Biol.">
        <title>The sea cucumber genome provides insights into morphological evolution and visceral regeneration.</title>
        <authorList>
            <person name="Zhang X."/>
            <person name="Sun L."/>
            <person name="Yuan J."/>
            <person name="Sun Y."/>
            <person name="Gao Y."/>
            <person name="Zhang L."/>
            <person name="Li S."/>
            <person name="Dai H."/>
            <person name="Hamel J.F."/>
            <person name="Liu C."/>
            <person name="Yu Y."/>
            <person name="Liu S."/>
            <person name="Lin W."/>
            <person name="Guo K."/>
            <person name="Jin S."/>
            <person name="Xu P."/>
            <person name="Storey K.B."/>
            <person name="Huan P."/>
            <person name="Zhang T."/>
            <person name="Zhou Y."/>
            <person name="Zhang J."/>
            <person name="Lin C."/>
            <person name="Li X."/>
            <person name="Xing L."/>
            <person name="Huo D."/>
            <person name="Sun M."/>
            <person name="Wang L."/>
            <person name="Mercier A."/>
            <person name="Li F."/>
            <person name="Yang H."/>
            <person name="Xiang J."/>
        </authorList>
    </citation>
    <scope>NUCLEOTIDE SEQUENCE [LARGE SCALE GENOMIC DNA]</scope>
    <source>
        <strain evidence="9">Shaxun</strain>
        <tissue evidence="9">Muscle</tissue>
    </source>
</reference>
<keyword evidence="5" id="KW-0963">Cytoplasm</keyword>
<dbReference type="Pfam" id="PF05724">
    <property type="entry name" value="TPMT"/>
    <property type="match status" value="1"/>
</dbReference>
<evidence type="ECO:0000256" key="8">
    <source>
        <dbReference type="ARBA" id="ARBA00022691"/>
    </source>
</evidence>
<dbReference type="InterPro" id="IPR029063">
    <property type="entry name" value="SAM-dependent_MTases_sf"/>
</dbReference>